<proteinExistence type="predicted"/>
<organism evidence="2 3">
    <name type="scientific">Phytophthora oleae</name>
    <dbReference type="NCBI Taxonomy" id="2107226"/>
    <lineage>
        <taxon>Eukaryota</taxon>
        <taxon>Sar</taxon>
        <taxon>Stramenopiles</taxon>
        <taxon>Oomycota</taxon>
        <taxon>Peronosporomycetes</taxon>
        <taxon>Peronosporales</taxon>
        <taxon>Peronosporaceae</taxon>
        <taxon>Phytophthora</taxon>
    </lineage>
</organism>
<evidence type="ECO:0000313" key="2">
    <source>
        <dbReference type="EMBL" id="KAL3671249.1"/>
    </source>
</evidence>
<dbReference type="EMBL" id="JBIMZQ010000005">
    <property type="protein sequence ID" value="KAL3671244.1"/>
    <property type="molecule type" value="Genomic_DNA"/>
</dbReference>
<protein>
    <recommendedName>
        <fullName evidence="4">Dienelactone hydrolase domain-containing protein</fullName>
    </recommendedName>
</protein>
<gene>
    <name evidence="1" type="ORF">V7S43_003176</name>
    <name evidence="2" type="ORF">V7S43_003181</name>
</gene>
<accession>A0ABD3FYG0</accession>
<name>A0ABD3FYG0_9STRA</name>
<evidence type="ECO:0000313" key="3">
    <source>
        <dbReference type="Proteomes" id="UP001632037"/>
    </source>
</evidence>
<evidence type="ECO:0000313" key="1">
    <source>
        <dbReference type="EMBL" id="KAL3671244.1"/>
    </source>
</evidence>
<dbReference type="PANTHER" id="PTHR17630:SF44">
    <property type="entry name" value="PROTEIN AIM2"/>
    <property type="match status" value="1"/>
</dbReference>
<evidence type="ECO:0008006" key="4">
    <source>
        <dbReference type="Google" id="ProtNLM"/>
    </source>
</evidence>
<sequence>MSCCPETAEPPREAADHIGVMKKAGNTNIYVTGPAFSKAGVIAYPVIYGLDSGRTKADADALGKLGYTVAVVDLTDGDYLSATDDLSGLKDWFKKY</sequence>
<dbReference type="EMBL" id="JBIMZQ010000005">
    <property type="protein sequence ID" value="KAL3671249.1"/>
    <property type="molecule type" value="Genomic_DNA"/>
</dbReference>
<keyword evidence="3" id="KW-1185">Reference proteome</keyword>
<dbReference type="AlphaFoldDB" id="A0ABD3FYG0"/>
<comment type="caution">
    <text evidence="2">The sequence shown here is derived from an EMBL/GenBank/DDBJ whole genome shotgun (WGS) entry which is preliminary data.</text>
</comment>
<dbReference type="Proteomes" id="UP001632037">
    <property type="component" value="Unassembled WGS sequence"/>
</dbReference>
<reference evidence="2 3" key="1">
    <citation type="submission" date="2024-09" db="EMBL/GenBank/DDBJ databases">
        <title>Genome sequencing and assembly of Phytophthora oleae, isolate VK10A, causative agent of rot of olive drupes.</title>
        <authorList>
            <person name="Conti Taguali S."/>
            <person name="Riolo M."/>
            <person name="La Spada F."/>
            <person name="Cacciola S.O."/>
            <person name="Dionisio G."/>
        </authorList>
    </citation>
    <scope>NUCLEOTIDE SEQUENCE [LARGE SCALE GENOMIC DNA]</scope>
    <source>
        <strain evidence="2 3">VK10A</strain>
    </source>
</reference>
<dbReference type="PANTHER" id="PTHR17630">
    <property type="entry name" value="DIENELACTONE HYDROLASE"/>
    <property type="match status" value="1"/>
</dbReference>